<dbReference type="InterPro" id="IPR045874">
    <property type="entry name" value="LRK10/LRL21-25-like"/>
</dbReference>
<dbReference type="GO" id="GO:0004674">
    <property type="term" value="F:protein serine/threonine kinase activity"/>
    <property type="evidence" value="ECO:0007669"/>
    <property type="project" value="UniProtKB-KW"/>
</dbReference>
<evidence type="ECO:0000313" key="9">
    <source>
        <dbReference type="EMBL" id="ERN07332.1"/>
    </source>
</evidence>
<evidence type="ECO:0000313" key="10">
    <source>
        <dbReference type="Proteomes" id="UP000017836"/>
    </source>
</evidence>
<evidence type="ECO:0000256" key="2">
    <source>
        <dbReference type="ARBA" id="ARBA00022527"/>
    </source>
</evidence>
<dbReference type="GO" id="GO:0005524">
    <property type="term" value="F:ATP binding"/>
    <property type="evidence" value="ECO:0007669"/>
    <property type="project" value="InterPro"/>
</dbReference>
<evidence type="ECO:0000256" key="7">
    <source>
        <dbReference type="ARBA" id="ARBA00023180"/>
    </source>
</evidence>
<keyword evidence="6" id="KW-0472">Membrane</keyword>
<proteinExistence type="predicted"/>
<sequence>MRALEYEFMEKGSLDGLLFRNTERISFDMLHEIALGTAKGIGFWFGEALQYGCNRCHHDNGEGRGRGTPDYAAPERWMPFPVTHKCDVYSYGMLLFEIVGRRRNLELNLESQEKFLKWVQEKFEEKEIDEIVKICEWVQEKFEKKDIDEIVKICEI</sequence>
<dbReference type="InterPro" id="IPR011009">
    <property type="entry name" value="Kinase-like_dom_sf"/>
</dbReference>
<keyword evidence="2" id="KW-0723">Serine/threonine-protein kinase</keyword>
<feature type="domain" description="Protein kinase" evidence="8">
    <location>
        <begin position="1"/>
        <end position="156"/>
    </location>
</feature>
<comment type="subcellular location">
    <subcellularLocation>
        <location evidence="1">Membrane</location>
        <topology evidence="1">Single-pass type I membrane protein</topology>
    </subcellularLocation>
</comment>
<protein>
    <recommendedName>
        <fullName evidence="8">Protein kinase domain-containing protein</fullName>
    </recommendedName>
</protein>
<evidence type="ECO:0000256" key="5">
    <source>
        <dbReference type="ARBA" id="ARBA00022989"/>
    </source>
</evidence>
<organism evidence="9 10">
    <name type="scientific">Amborella trichopoda</name>
    <dbReference type="NCBI Taxonomy" id="13333"/>
    <lineage>
        <taxon>Eukaryota</taxon>
        <taxon>Viridiplantae</taxon>
        <taxon>Streptophyta</taxon>
        <taxon>Embryophyta</taxon>
        <taxon>Tracheophyta</taxon>
        <taxon>Spermatophyta</taxon>
        <taxon>Magnoliopsida</taxon>
        <taxon>Amborellales</taxon>
        <taxon>Amborellaceae</taxon>
        <taxon>Amborella</taxon>
    </lineage>
</organism>
<dbReference type="PROSITE" id="PS50011">
    <property type="entry name" value="PROTEIN_KINASE_DOM"/>
    <property type="match status" value="1"/>
</dbReference>
<dbReference type="GO" id="GO:0016020">
    <property type="term" value="C:membrane"/>
    <property type="evidence" value="ECO:0007669"/>
    <property type="project" value="UniProtKB-SubCell"/>
</dbReference>
<keyword evidence="7" id="KW-0325">Glycoprotein</keyword>
<dbReference type="Gene3D" id="1.10.510.10">
    <property type="entry name" value="Transferase(Phosphotransferase) domain 1"/>
    <property type="match status" value="1"/>
</dbReference>
<accession>W1PBP6</accession>
<name>W1PBP6_AMBTC</name>
<dbReference type="EMBL" id="KI393807">
    <property type="protein sequence ID" value="ERN07332.1"/>
    <property type="molecule type" value="Genomic_DNA"/>
</dbReference>
<evidence type="ECO:0000259" key="8">
    <source>
        <dbReference type="PROSITE" id="PS50011"/>
    </source>
</evidence>
<evidence type="ECO:0000256" key="1">
    <source>
        <dbReference type="ARBA" id="ARBA00004479"/>
    </source>
</evidence>
<dbReference type="InterPro" id="IPR000719">
    <property type="entry name" value="Prot_kinase_dom"/>
</dbReference>
<dbReference type="Pfam" id="PF07714">
    <property type="entry name" value="PK_Tyr_Ser-Thr"/>
    <property type="match status" value="1"/>
</dbReference>
<gene>
    <name evidence="9" type="ORF">AMTR_s00019p00228390</name>
</gene>
<evidence type="ECO:0000256" key="4">
    <source>
        <dbReference type="ARBA" id="ARBA00022729"/>
    </source>
</evidence>
<dbReference type="AlphaFoldDB" id="W1PBP6"/>
<keyword evidence="10" id="KW-1185">Reference proteome</keyword>
<keyword evidence="5" id="KW-1133">Transmembrane helix</keyword>
<dbReference type="SUPFAM" id="SSF56112">
    <property type="entry name" value="Protein kinase-like (PK-like)"/>
    <property type="match status" value="1"/>
</dbReference>
<dbReference type="eggNOG" id="ENOG502QR7E">
    <property type="taxonomic scope" value="Eukaryota"/>
</dbReference>
<dbReference type="PANTHER" id="PTHR27009">
    <property type="entry name" value="RUST RESISTANCE KINASE LR10-RELATED"/>
    <property type="match status" value="1"/>
</dbReference>
<keyword evidence="2" id="KW-0418">Kinase</keyword>
<dbReference type="Proteomes" id="UP000017836">
    <property type="component" value="Unassembled WGS sequence"/>
</dbReference>
<keyword evidence="2" id="KW-0808">Transferase</keyword>
<keyword evidence="4" id="KW-0732">Signal</keyword>
<dbReference type="HOGENOM" id="CLU_1689084_0_0_1"/>
<evidence type="ECO:0000256" key="3">
    <source>
        <dbReference type="ARBA" id="ARBA00022692"/>
    </source>
</evidence>
<evidence type="ECO:0000256" key="6">
    <source>
        <dbReference type="ARBA" id="ARBA00023136"/>
    </source>
</evidence>
<reference evidence="10" key="1">
    <citation type="journal article" date="2013" name="Science">
        <title>The Amborella genome and the evolution of flowering plants.</title>
        <authorList>
            <consortium name="Amborella Genome Project"/>
        </authorList>
    </citation>
    <scope>NUCLEOTIDE SEQUENCE [LARGE SCALE GENOMIC DNA]</scope>
</reference>
<dbReference type="InterPro" id="IPR001245">
    <property type="entry name" value="Ser-Thr/Tyr_kinase_cat_dom"/>
</dbReference>
<dbReference type="OMA" id="LEYEFME"/>
<dbReference type="Gramene" id="ERN07332">
    <property type="protein sequence ID" value="ERN07332"/>
    <property type="gene ID" value="AMTR_s00019p00228390"/>
</dbReference>
<keyword evidence="3" id="KW-0812">Transmembrane</keyword>